<proteinExistence type="predicted"/>
<feature type="transmembrane region" description="Helical" evidence="1">
    <location>
        <begin position="49"/>
        <end position="66"/>
    </location>
</feature>
<reference evidence="2 3" key="1">
    <citation type="submission" date="2017-04" db="EMBL/GenBank/DDBJ databases">
        <title>Whole Genome Sequence of 1,4-Dioxane Degrading Bacterium Mycobacterium dioxanotrophicus PH-06.</title>
        <authorList>
            <person name="He Y."/>
        </authorList>
    </citation>
    <scope>NUCLEOTIDE SEQUENCE [LARGE SCALE GENOMIC DNA]</scope>
    <source>
        <strain evidence="2 3">PH-06</strain>
        <plasmid evidence="2 3">unnamed2</plasmid>
    </source>
</reference>
<sequence length="75" mass="8358">MSVDNHTHPVGEPSRPATRLHPGLLLVLLVSIHATVAITAHLIWPGLTFWGHLAISLCLVLITDLARQYHDTRRH</sequence>
<feature type="transmembrane region" description="Helical" evidence="1">
    <location>
        <begin position="24"/>
        <end position="43"/>
    </location>
</feature>
<name>A0A1Y0CHA9_9MYCO</name>
<evidence type="ECO:0000256" key="1">
    <source>
        <dbReference type="SAM" id="Phobius"/>
    </source>
</evidence>
<keyword evidence="2" id="KW-0614">Plasmid</keyword>
<keyword evidence="1" id="KW-0812">Transmembrane</keyword>
<gene>
    <name evidence="2" type="ORF">BTO20_37645</name>
</gene>
<keyword evidence="1" id="KW-0472">Membrane</keyword>
<keyword evidence="1" id="KW-1133">Transmembrane helix</keyword>
<dbReference type="EMBL" id="CP020811">
    <property type="protein sequence ID" value="ART74346.1"/>
    <property type="molecule type" value="Genomic_DNA"/>
</dbReference>
<evidence type="ECO:0000313" key="3">
    <source>
        <dbReference type="Proteomes" id="UP000195331"/>
    </source>
</evidence>
<evidence type="ECO:0000313" key="2">
    <source>
        <dbReference type="EMBL" id="ART74346.1"/>
    </source>
</evidence>
<protein>
    <submittedName>
        <fullName evidence="2">Uncharacterized protein</fullName>
    </submittedName>
</protein>
<organism evidence="2 3">
    <name type="scientific">Mycobacterium dioxanotrophicus</name>
    <dbReference type="NCBI Taxonomy" id="482462"/>
    <lineage>
        <taxon>Bacteria</taxon>
        <taxon>Bacillati</taxon>
        <taxon>Actinomycetota</taxon>
        <taxon>Actinomycetes</taxon>
        <taxon>Mycobacteriales</taxon>
        <taxon>Mycobacteriaceae</taxon>
        <taxon>Mycobacterium</taxon>
    </lineage>
</organism>
<accession>A0A1Y0CHA9</accession>
<keyword evidence="3" id="KW-1185">Reference proteome</keyword>
<dbReference type="AlphaFoldDB" id="A0A1Y0CHA9"/>
<dbReference type="RefSeq" id="WP_087083589.1">
    <property type="nucleotide sequence ID" value="NZ_CP020811.1"/>
</dbReference>
<dbReference type="Proteomes" id="UP000195331">
    <property type="component" value="Plasmid unnamed2"/>
</dbReference>
<geneLocation type="plasmid" evidence="2 3">
    <name>unnamed2</name>
</geneLocation>
<dbReference type="KEGG" id="mdx:BTO20_37645"/>